<sequence length="83" mass="9520">MAGLCEGGNEPAGSLKAICKRMEPVKWNDRERNKALLKRVSEERMMLKLIRKRKKLPTEGCTGRNGERKKSSGQKKISDDRQY</sequence>
<accession>A0ABQ8TV04</accession>
<feature type="compositionally biased region" description="Basic and acidic residues" evidence="1">
    <location>
        <begin position="65"/>
        <end position="83"/>
    </location>
</feature>
<comment type="caution">
    <text evidence="2">The sequence shown here is derived from an EMBL/GenBank/DDBJ whole genome shotgun (WGS) entry which is preliminary data.</text>
</comment>
<evidence type="ECO:0000256" key="1">
    <source>
        <dbReference type="SAM" id="MobiDB-lite"/>
    </source>
</evidence>
<proteinExistence type="predicted"/>
<dbReference type="EMBL" id="JAJSOF020000003">
    <property type="protein sequence ID" value="KAJ4449404.1"/>
    <property type="molecule type" value="Genomic_DNA"/>
</dbReference>
<name>A0ABQ8TV04_PERAM</name>
<protein>
    <submittedName>
        <fullName evidence="2">Uncharacterized protein</fullName>
    </submittedName>
</protein>
<keyword evidence="3" id="KW-1185">Reference proteome</keyword>
<feature type="region of interest" description="Disordered" evidence="1">
    <location>
        <begin position="52"/>
        <end position="83"/>
    </location>
</feature>
<evidence type="ECO:0000313" key="2">
    <source>
        <dbReference type="EMBL" id="KAJ4449404.1"/>
    </source>
</evidence>
<reference evidence="2 3" key="1">
    <citation type="journal article" date="2022" name="Allergy">
        <title>Genome assembly and annotation of Periplaneta americana reveal a comprehensive cockroach allergen profile.</title>
        <authorList>
            <person name="Wang L."/>
            <person name="Xiong Q."/>
            <person name="Saelim N."/>
            <person name="Wang L."/>
            <person name="Nong W."/>
            <person name="Wan A.T."/>
            <person name="Shi M."/>
            <person name="Liu X."/>
            <person name="Cao Q."/>
            <person name="Hui J.H.L."/>
            <person name="Sookrung N."/>
            <person name="Leung T.F."/>
            <person name="Tungtrongchitr A."/>
            <person name="Tsui S.K.W."/>
        </authorList>
    </citation>
    <scope>NUCLEOTIDE SEQUENCE [LARGE SCALE GENOMIC DNA]</scope>
    <source>
        <strain evidence="2">PWHHKU_190912</strain>
    </source>
</reference>
<dbReference type="Proteomes" id="UP001148838">
    <property type="component" value="Unassembled WGS sequence"/>
</dbReference>
<evidence type="ECO:0000313" key="3">
    <source>
        <dbReference type="Proteomes" id="UP001148838"/>
    </source>
</evidence>
<gene>
    <name evidence="2" type="ORF">ANN_00803</name>
</gene>
<organism evidence="2 3">
    <name type="scientific">Periplaneta americana</name>
    <name type="common">American cockroach</name>
    <name type="synonym">Blatta americana</name>
    <dbReference type="NCBI Taxonomy" id="6978"/>
    <lineage>
        <taxon>Eukaryota</taxon>
        <taxon>Metazoa</taxon>
        <taxon>Ecdysozoa</taxon>
        <taxon>Arthropoda</taxon>
        <taxon>Hexapoda</taxon>
        <taxon>Insecta</taxon>
        <taxon>Pterygota</taxon>
        <taxon>Neoptera</taxon>
        <taxon>Polyneoptera</taxon>
        <taxon>Dictyoptera</taxon>
        <taxon>Blattodea</taxon>
        <taxon>Blattoidea</taxon>
        <taxon>Blattidae</taxon>
        <taxon>Blattinae</taxon>
        <taxon>Periplaneta</taxon>
    </lineage>
</organism>